<dbReference type="GO" id="GO:0017000">
    <property type="term" value="P:antibiotic biosynthetic process"/>
    <property type="evidence" value="ECO:0007669"/>
    <property type="project" value="InterPro"/>
</dbReference>
<accession>A0A318ZJR4</accession>
<keyword evidence="3" id="KW-0547">Nucleotide-binding</keyword>
<reference evidence="8 9" key="1">
    <citation type="submission" date="2016-12" db="EMBL/GenBank/DDBJ databases">
        <title>The genomes of Aspergillus section Nigri reveals drivers in fungal speciation.</title>
        <authorList>
            <consortium name="DOE Joint Genome Institute"/>
            <person name="Vesth T.C."/>
            <person name="Nybo J."/>
            <person name="Theobald S."/>
            <person name="Brandl J."/>
            <person name="Frisvad J.C."/>
            <person name="Nielsen K.F."/>
            <person name="Lyhne E.K."/>
            <person name="Kogle M.E."/>
            <person name="Kuo A."/>
            <person name="Riley R."/>
            <person name="Clum A."/>
            <person name="Nolan M."/>
            <person name="Lipzen A."/>
            <person name="Salamov A."/>
            <person name="Henrissat B."/>
            <person name="Wiebenga A."/>
            <person name="De Vries R.P."/>
            <person name="Grigoriev I.V."/>
            <person name="Mortensen U.H."/>
            <person name="Andersen M.R."/>
            <person name="Baker S.E."/>
        </authorList>
    </citation>
    <scope>NUCLEOTIDE SEQUENCE [LARGE SCALE GENOMIC DNA]</scope>
    <source>
        <strain evidence="8 9">JOP 1030-1</strain>
    </source>
</reference>
<dbReference type="InterPro" id="IPR035872">
    <property type="entry name" value="EEVS-like"/>
</dbReference>
<gene>
    <name evidence="8" type="ORF">BP01DRAFT_411130</name>
</gene>
<keyword evidence="5" id="KW-0456">Lyase</keyword>
<dbReference type="Gene3D" id="1.20.1090.10">
    <property type="entry name" value="Dehydroquinate synthase-like - alpha domain"/>
    <property type="match status" value="1"/>
</dbReference>
<evidence type="ECO:0000256" key="5">
    <source>
        <dbReference type="ARBA" id="ARBA00023239"/>
    </source>
</evidence>
<dbReference type="Proteomes" id="UP000248349">
    <property type="component" value="Unassembled WGS sequence"/>
</dbReference>
<dbReference type="RefSeq" id="XP_025433069.1">
    <property type="nucleotide sequence ID" value="XM_025578902.1"/>
</dbReference>
<dbReference type="SUPFAM" id="SSF56796">
    <property type="entry name" value="Dehydroquinate synthase-like"/>
    <property type="match status" value="1"/>
</dbReference>
<evidence type="ECO:0000313" key="9">
    <source>
        <dbReference type="Proteomes" id="UP000248349"/>
    </source>
</evidence>
<dbReference type="InterPro" id="IPR030960">
    <property type="entry name" value="DHQS/DOIS_N"/>
</dbReference>
<dbReference type="PANTHER" id="PTHR43622:SF3">
    <property type="entry name" value="2-EPI-5-EPI-VALIOLONE SYNTHASE"/>
    <property type="match status" value="1"/>
</dbReference>
<dbReference type="PANTHER" id="PTHR43622">
    <property type="entry name" value="3-DEHYDROQUINATE SYNTHASE"/>
    <property type="match status" value="1"/>
</dbReference>
<evidence type="ECO:0000256" key="1">
    <source>
        <dbReference type="ARBA" id="ARBA00001911"/>
    </source>
</evidence>
<protein>
    <submittedName>
        <fullName evidence="8">Putative 3-dehydroquinate synthase</fullName>
    </submittedName>
</protein>
<organism evidence="8 9">
    <name type="scientific">Aspergillus saccharolyticus JOP 1030-1</name>
    <dbReference type="NCBI Taxonomy" id="1450539"/>
    <lineage>
        <taxon>Eukaryota</taxon>
        <taxon>Fungi</taxon>
        <taxon>Dikarya</taxon>
        <taxon>Ascomycota</taxon>
        <taxon>Pezizomycotina</taxon>
        <taxon>Eurotiomycetes</taxon>
        <taxon>Eurotiomycetidae</taxon>
        <taxon>Eurotiales</taxon>
        <taxon>Aspergillaceae</taxon>
        <taxon>Aspergillus</taxon>
        <taxon>Aspergillus subgen. Circumdati</taxon>
    </lineage>
</organism>
<keyword evidence="2" id="KW-0479">Metal-binding</keyword>
<dbReference type="FunFam" id="1.20.1090.10:FF:000015">
    <property type="entry name" value="3-dehydroquinate synthase protein"/>
    <property type="match status" value="1"/>
</dbReference>
<keyword evidence="4" id="KW-0520">NAD</keyword>
<keyword evidence="9" id="KW-1185">Reference proteome</keyword>
<dbReference type="AlphaFoldDB" id="A0A318ZJR4"/>
<evidence type="ECO:0000259" key="7">
    <source>
        <dbReference type="Pfam" id="PF24621"/>
    </source>
</evidence>
<evidence type="ECO:0000256" key="3">
    <source>
        <dbReference type="ARBA" id="ARBA00022741"/>
    </source>
</evidence>
<dbReference type="InterPro" id="IPR050071">
    <property type="entry name" value="Dehydroquinate_synthase"/>
</dbReference>
<dbReference type="Pfam" id="PF24621">
    <property type="entry name" value="DHQS_C"/>
    <property type="match status" value="1"/>
</dbReference>
<dbReference type="GO" id="GO:0000166">
    <property type="term" value="F:nucleotide binding"/>
    <property type="evidence" value="ECO:0007669"/>
    <property type="project" value="UniProtKB-KW"/>
</dbReference>
<evidence type="ECO:0000256" key="4">
    <source>
        <dbReference type="ARBA" id="ARBA00023027"/>
    </source>
</evidence>
<dbReference type="GeneID" id="37080131"/>
<dbReference type="STRING" id="1450539.A0A318ZJR4"/>
<dbReference type="GO" id="GO:0046872">
    <property type="term" value="F:metal ion binding"/>
    <property type="evidence" value="ECO:0007669"/>
    <property type="project" value="UniProtKB-KW"/>
</dbReference>
<feature type="domain" description="3-dehydroquinate synthase C-terminal" evidence="7">
    <location>
        <begin position="195"/>
        <end position="337"/>
    </location>
</feature>
<dbReference type="Pfam" id="PF01761">
    <property type="entry name" value="DHQ_synthase"/>
    <property type="match status" value="1"/>
</dbReference>
<evidence type="ECO:0000313" key="8">
    <source>
        <dbReference type="EMBL" id="PYH47087.1"/>
    </source>
</evidence>
<dbReference type="CDD" id="cd08199">
    <property type="entry name" value="EEVS"/>
    <property type="match status" value="1"/>
</dbReference>
<dbReference type="OrthoDB" id="197068at2759"/>
<dbReference type="GO" id="GO:0003856">
    <property type="term" value="F:3-dehydroquinate synthase activity"/>
    <property type="evidence" value="ECO:0007669"/>
    <property type="project" value="TreeGrafter"/>
</dbReference>
<dbReference type="FunFam" id="3.40.50.1970:FF:000018">
    <property type="entry name" value="Related to 2-epi-5-epi-valiolone synthase"/>
    <property type="match status" value="1"/>
</dbReference>
<sequence>MSDLKATVSETPNGFHVEGYEKIEYDFTFLDGVFDLANTQLAGLYERWGRCLAIMDKNIYDLYGEQMQKYFAHHGLELKIHQTMIGEKAKSLETFTEIVDSMTEFGIIRKEPVLVVGGGLVTDVAGFACAAYRRNTNYIRIPTTVIGLIDASVSIKVAVNYGNYKNRLGAYHAPMHTFLDFGFLRTLPEAQVRNGFAELIKISSCAHLRTFDLLDEFCERLIATKFGRSNETPEVRKAADEINRNGIFEMLKLESPNLHEIGLDRVIAYGHTWSPLHELAPPVPLRHGHAISIDMAYSATLANIRGLLSDAEHRRLLNLFSRAGLSMDHELFNEEILDKATQAILKTRDGLLRAAVPSPLGSCKFLNDVTNEEMFAALRRHKELMKEYPRQGAGLEAYVDASDTGYTINNKPVDPQMHAQKMSNGGEKFTTGAALAEEKQPTAIVEEKKNVFSDGVLNGFREIAANGYPNGLRN</sequence>
<comment type="cofactor">
    <cofactor evidence="1">
        <name>NAD(+)</name>
        <dbReference type="ChEBI" id="CHEBI:57540"/>
    </cofactor>
</comment>
<evidence type="ECO:0000259" key="6">
    <source>
        <dbReference type="Pfam" id="PF01761"/>
    </source>
</evidence>
<feature type="domain" description="3-dehydroquinate synthase N-terminal" evidence="6">
    <location>
        <begin position="85"/>
        <end position="193"/>
    </location>
</feature>
<dbReference type="Gene3D" id="3.40.50.1970">
    <property type="match status" value="1"/>
</dbReference>
<evidence type="ECO:0000256" key="2">
    <source>
        <dbReference type="ARBA" id="ARBA00022723"/>
    </source>
</evidence>
<dbReference type="InterPro" id="IPR056179">
    <property type="entry name" value="DHQS_C"/>
</dbReference>
<dbReference type="EMBL" id="KZ821225">
    <property type="protein sequence ID" value="PYH47087.1"/>
    <property type="molecule type" value="Genomic_DNA"/>
</dbReference>
<name>A0A318ZJR4_9EURO</name>
<proteinExistence type="predicted"/>